<gene>
    <name evidence="2" type="ORF">H1R13_22810</name>
</gene>
<organism evidence="2 3">
    <name type="scientific">Streptomyces mexicanus</name>
    <dbReference type="NCBI Taxonomy" id="178566"/>
    <lineage>
        <taxon>Bacteria</taxon>
        <taxon>Bacillati</taxon>
        <taxon>Actinomycetota</taxon>
        <taxon>Actinomycetes</taxon>
        <taxon>Kitasatosporales</taxon>
        <taxon>Streptomycetaceae</taxon>
        <taxon>Streptomyces</taxon>
    </lineage>
</organism>
<accession>A0A7X1I722</accession>
<evidence type="ECO:0008006" key="4">
    <source>
        <dbReference type="Google" id="ProtNLM"/>
    </source>
</evidence>
<dbReference type="OrthoDB" id="4313158at2"/>
<feature type="region of interest" description="Disordered" evidence="1">
    <location>
        <begin position="27"/>
        <end position="47"/>
    </location>
</feature>
<sequence>MSFDEMWGQARTKAVARQQSSMQLNQLADGKAGGGGGQSDYTVTSPDLKAVGNDAQELYHHLESDAFHAGAQTGQASDDLQADGFKTGLALYDAWDTWRSQAEALLSACAHIHNHLEDTVITHQKHEEILVTNFSVEQLDKHFK</sequence>
<reference evidence="2 3" key="1">
    <citation type="submission" date="2020-08" db="EMBL/GenBank/DDBJ databases">
        <title>Whole-Genome Sequence of French Clinical Streptomyces mexicanus Strain Q0842.</title>
        <authorList>
            <person name="Boxberger M."/>
            <person name="La Scola B."/>
        </authorList>
    </citation>
    <scope>NUCLEOTIDE SEQUENCE [LARGE SCALE GENOMIC DNA]</scope>
    <source>
        <strain evidence="2 3">Marseille-Q0842</strain>
    </source>
</reference>
<dbReference type="RefSeq" id="WP_159670359.1">
    <property type="nucleotide sequence ID" value="NZ_JACMHY010000009.1"/>
</dbReference>
<protein>
    <recommendedName>
        <fullName evidence="4">AG1 protein</fullName>
    </recommendedName>
</protein>
<keyword evidence="3" id="KW-1185">Reference proteome</keyword>
<comment type="caution">
    <text evidence="2">The sequence shown here is derived from an EMBL/GenBank/DDBJ whole genome shotgun (WGS) entry which is preliminary data.</text>
</comment>
<evidence type="ECO:0000313" key="2">
    <source>
        <dbReference type="EMBL" id="MBC2867688.1"/>
    </source>
</evidence>
<proteinExistence type="predicted"/>
<dbReference type="EMBL" id="JACMHY010000009">
    <property type="protein sequence ID" value="MBC2867688.1"/>
    <property type="molecule type" value="Genomic_DNA"/>
</dbReference>
<dbReference type="AlphaFoldDB" id="A0A7X1I722"/>
<evidence type="ECO:0000256" key="1">
    <source>
        <dbReference type="SAM" id="MobiDB-lite"/>
    </source>
</evidence>
<evidence type="ECO:0000313" key="3">
    <source>
        <dbReference type="Proteomes" id="UP000517694"/>
    </source>
</evidence>
<dbReference type="Proteomes" id="UP000517694">
    <property type="component" value="Unassembled WGS sequence"/>
</dbReference>
<name>A0A7X1I722_9ACTN</name>